<dbReference type="RefSeq" id="WP_067370744.1">
    <property type="nucleotide sequence ID" value="NZ_JBIUBN010000007.1"/>
</dbReference>
<proteinExistence type="predicted"/>
<feature type="compositionally biased region" description="Polar residues" evidence="1">
    <location>
        <begin position="444"/>
        <end position="457"/>
    </location>
</feature>
<dbReference type="Proteomes" id="UP000070620">
    <property type="component" value="Unassembled WGS sequence"/>
</dbReference>
<keyword evidence="5" id="KW-1185">Reference proteome</keyword>
<gene>
    <name evidence="4" type="ORF">AWW66_23975</name>
</gene>
<feature type="region of interest" description="Disordered" evidence="1">
    <location>
        <begin position="1048"/>
        <end position="1119"/>
    </location>
</feature>
<protein>
    <submittedName>
        <fullName evidence="4">Uncharacterized protein</fullName>
    </submittedName>
</protein>
<dbReference type="Pfam" id="PF25547">
    <property type="entry name" value="WXG100_2"/>
    <property type="match status" value="1"/>
</dbReference>
<feature type="compositionally biased region" description="Low complexity" evidence="1">
    <location>
        <begin position="596"/>
        <end position="616"/>
    </location>
</feature>
<dbReference type="EMBL" id="LRQV01000111">
    <property type="protein sequence ID" value="KXK59481.1"/>
    <property type="molecule type" value="Genomic_DNA"/>
</dbReference>
<accession>A0A136PM53</accession>
<evidence type="ECO:0000313" key="4">
    <source>
        <dbReference type="EMBL" id="KXK59481.1"/>
    </source>
</evidence>
<feature type="domain" description="Outer membrane channel protein CpnT-like N-terminal" evidence="3">
    <location>
        <begin position="8"/>
        <end position="166"/>
    </location>
</feature>
<evidence type="ECO:0000259" key="2">
    <source>
        <dbReference type="Pfam" id="PF15644"/>
    </source>
</evidence>
<dbReference type="Pfam" id="PF15644">
    <property type="entry name" value="Gln_amidase"/>
    <property type="match status" value="1"/>
</dbReference>
<evidence type="ECO:0000259" key="3">
    <source>
        <dbReference type="Pfam" id="PF25547"/>
    </source>
</evidence>
<dbReference type="InterPro" id="IPR043519">
    <property type="entry name" value="NT_sf"/>
</dbReference>
<name>A0A136PM53_9ACTN</name>
<dbReference type="OrthoDB" id="4554584at2"/>
<dbReference type="Gene3D" id="3.30.460.10">
    <property type="entry name" value="Beta Polymerase, domain 2"/>
    <property type="match status" value="1"/>
</dbReference>
<comment type="caution">
    <text evidence="4">The sequence shown here is derived from an EMBL/GenBank/DDBJ whole genome shotgun (WGS) entry which is preliminary data.</text>
</comment>
<organism evidence="4 5">
    <name type="scientific">Micromonospora rosaria</name>
    <dbReference type="NCBI Taxonomy" id="47874"/>
    <lineage>
        <taxon>Bacteria</taxon>
        <taxon>Bacillati</taxon>
        <taxon>Actinomycetota</taxon>
        <taxon>Actinomycetes</taxon>
        <taxon>Micromonosporales</taxon>
        <taxon>Micromonosporaceae</taxon>
        <taxon>Micromonospora</taxon>
    </lineage>
</organism>
<feature type="domain" description="Tox-PL" evidence="2">
    <location>
        <begin position="888"/>
        <end position="1011"/>
    </location>
</feature>
<feature type="compositionally biased region" description="Pro residues" evidence="1">
    <location>
        <begin position="654"/>
        <end position="665"/>
    </location>
</feature>
<sequence length="1498" mass="158491">MTLLPSPIPHPLEFSPWELPGWVYEALNWVVGVEWPEGDERAVWDLADQWYGVAAALAGPRADAVAAVTEVRAGYGGTGAVAQAFDAAWRRVADGDEAPLPVLLAISQDLGRLVEECGCDIEGAKIEVWIELAILVTELAILATVTVLTAGAASPAAAPVIAATRVIVQQIFRRLVAQLARKTLKHGLKEAGERAAKETVQGAARSLTRKALIGGAVEAAEESGITLATQAYQNTTGRRQGLDAADLGASAVGGLAGGAAAPLAFLGKNATGRVARIGEHVGRSMTGEVIAENAASLATGQGPTSLEDAARAAVSGARGSATAQSDAALQARLDGRLSALAGASYAPVQPGTPPPVPPEVAGSGRVPESSAPPYPPTWSGEVPAQRDGSAAASGPPVSETGSQSPAAVARPEMPQALAEVHQPGDRGAAPAEGAAPVALTPETSETWDSAAQASTVSAPERAPTPTAPALAAVEATAVPPVADPVVRPPVDPAPTVALTAVEPTTVLPPSADGPGSPGGIQSQTDPLRPAPLGTDPTAAGPRQGETAPPSVDPTLSAVVTEPSAAPATFTPATGPVDAGTGTTAGPTSNPTPTPGPTSGATSPVSSTITAPTTTGPASGGADVGRSAGAGAQRPEPPSPATYRSVMQALNPGMPLTPPTDPPRQPQPGDWEHLRPRTPEWYAAKWAAEREGLDRRRYQGYFEAQRAWFEENRRRDLATELREKAEQHYDEARWLARRAFTLSADGDRANADRHVREARLRERMCHQQRDLADSVLAGAVVPEVVSIDDEADFRRINDDVADLAPGAVETGDRSALTGDGHPPTIDRSRRYGVRGGLRPPLALHQTDLERQMPRDVEGQVVRTADPRQGGWFRLANDGGPRADPTRGINCIDCTLSFFETWVHGRPRVAAPRTFDAYAEGDIRAPLGGEEGGTGRIEDVTGGRFQRLCTPPDAGPAAVAYTVDLSYRNLHDQLRLGGHGSLAFVVHEWEGGGSHIWVAVNQNGTILYLDPQTNLVADRPLYGHAGFAHAQNVTGLDVLVLGPDGRPMPMGGLQRGRYSDRPDLPEYPPAPHHQGYGEPYINRLHLLDGPGSAMPPNPRPGASPVSGVPDPQPTDGRTDPVESSLREVVAAATDLDALRAPTVDPAHLAAELDAPTLRRLVTHLDEQGAQNAARLFADARVRQMLADVAESPPKEHPQLAATLVAQLARQPDLVRIILGTPELAVSLTARPVTLHNLAKHQQAIDALTEVLDDIETGRYQDLPAVDGEQSLSSPLTESQRAISVSIGSDKSVSQPGFDVGRRNDSGYVAEYLDGLYAAAVGAQRDLNKLASELAELDGVRVGVPGWRVEPKLRTRAEDKVAGHRGDASRLRDLAAAKVEFRSLDHLYQALRRLRDHPQVEIVTFEDRFRLPQKSGYRDLQLVLRTSNGHLGEFRLHLAQIDEITVWEHVLFEVWRDLGVLAQREGRQLTRKEQLIADGILRYQRKCFEDALRDACGGGLE</sequence>
<dbReference type="InterPro" id="IPR057746">
    <property type="entry name" value="CpnT-like_N"/>
</dbReference>
<feature type="region of interest" description="Disordered" evidence="1">
    <location>
        <begin position="492"/>
        <end position="675"/>
    </location>
</feature>
<feature type="region of interest" description="Disordered" evidence="1">
    <location>
        <begin position="344"/>
        <end position="411"/>
    </location>
</feature>
<evidence type="ECO:0000313" key="5">
    <source>
        <dbReference type="Proteomes" id="UP000070620"/>
    </source>
</evidence>
<dbReference type="InterPro" id="IPR028908">
    <property type="entry name" value="Tox-PL_dom"/>
</dbReference>
<reference evidence="4 5" key="1">
    <citation type="submission" date="2016-01" db="EMBL/GenBank/DDBJ databases">
        <title>Whole genome sequence and analysis of Micromonospora rosaria DSM 803, which can produce antibacterial substance rosamicin.</title>
        <authorList>
            <person name="Yang H."/>
            <person name="He X."/>
            <person name="Zhu D."/>
        </authorList>
    </citation>
    <scope>NUCLEOTIDE SEQUENCE [LARGE SCALE GENOMIC DNA]</scope>
    <source>
        <strain evidence="4 5">DSM 803</strain>
    </source>
</reference>
<evidence type="ECO:0000256" key="1">
    <source>
        <dbReference type="SAM" id="MobiDB-lite"/>
    </source>
</evidence>
<feature type="compositionally biased region" description="Low complexity" evidence="1">
    <location>
        <begin position="560"/>
        <end position="588"/>
    </location>
</feature>
<dbReference type="SUPFAM" id="SSF81301">
    <property type="entry name" value="Nucleotidyltransferase"/>
    <property type="match status" value="1"/>
</dbReference>
<feature type="region of interest" description="Disordered" evidence="1">
    <location>
        <begin position="444"/>
        <end position="465"/>
    </location>
</feature>
<feature type="region of interest" description="Disordered" evidence="1">
    <location>
        <begin position="809"/>
        <end position="832"/>
    </location>
</feature>